<dbReference type="EMBL" id="JAEVFJ010000028">
    <property type="protein sequence ID" value="KAH8093827.1"/>
    <property type="molecule type" value="Genomic_DNA"/>
</dbReference>
<dbReference type="Pfam" id="PF12937">
    <property type="entry name" value="F-box-like"/>
    <property type="match status" value="1"/>
</dbReference>
<dbReference type="OrthoDB" id="61110at2759"/>
<dbReference type="InterPro" id="IPR009091">
    <property type="entry name" value="RCC1/BLIP-II"/>
</dbReference>
<keyword evidence="4" id="KW-1185">Reference proteome</keyword>
<organism evidence="3 4">
    <name type="scientific">Cristinia sonorae</name>
    <dbReference type="NCBI Taxonomy" id="1940300"/>
    <lineage>
        <taxon>Eukaryota</taxon>
        <taxon>Fungi</taxon>
        <taxon>Dikarya</taxon>
        <taxon>Basidiomycota</taxon>
        <taxon>Agaricomycotina</taxon>
        <taxon>Agaricomycetes</taxon>
        <taxon>Agaricomycetidae</taxon>
        <taxon>Agaricales</taxon>
        <taxon>Pleurotineae</taxon>
        <taxon>Stephanosporaceae</taxon>
        <taxon>Cristinia</taxon>
    </lineage>
</organism>
<evidence type="ECO:0000313" key="3">
    <source>
        <dbReference type="EMBL" id="KAH8093827.1"/>
    </source>
</evidence>
<name>A0A8K0UL12_9AGAR</name>
<dbReference type="Gene3D" id="1.20.1280.50">
    <property type="match status" value="1"/>
</dbReference>
<dbReference type="PRINTS" id="PR00633">
    <property type="entry name" value="RCCNDNSATION"/>
</dbReference>
<gene>
    <name evidence="3" type="ORF">BXZ70DRAFT_385805</name>
</gene>
<dbReference type="Proteomes" id="UP000813824">
    <property type="component" value="Unassembled WGS sequence"/>
</dbReference>
<protein>
    <submittedName>
        <fullName evidence="3">RCC1/BLIP-II</fullName>
    </submittedName>
</protein>
<evidence type="ECO:0000259" key="2">
    <source>
        <dbReference type="Pfam" id="PF12937"/>
    </source>
</evidence>
<proteinExistence type="predicted"/>
<dbReference type="PANTHER" id="PTHR45982:SF3">
    <property type="entry name" value="F-BOX PROTEIN POF9"/>
    <property type="match status" value="1"/>
</dbReference>
<dbReference type="AlphaFoldDB" id="A0A8K0UL12"/>
<evidence type="ECO:0000313" key="4">
    <source>
        <dbReference type="Proteomes" id="UP000813824"/>
    </source>
</evidence>
<dbReference type="InterPro" id="IPR000408">
    <property type="entry name" value="Reg_chr_condens"/>
</dbReference>
<sequence length="550" mass="60982">MTSLTVTDIPVEVWLDNILTHLPLADLLRLGCANRFFYLLASDEPFWHRKLQQDFNFPSSDTARLTGWKFLYRRLRNPQVFVWGDPSHSRLGLPHLRGNYGTGVPTPTRLRIPGVRIVNLIACGMSFHALDDQGNLYAWGVLDGTSFAMQSDGFSEGGKTADVPKRLNLPVGLRSISCGRLHASALDANSNIWTFTSWGRPFRIQSPLLDKASPSHTPVQVESGWAFTALLMESGDVLVYWPCSGEMQEKIGERFRVFDGIEGSKAIPSDEEPNVIPCYIWTLEGVDPVRLPPIPHQLPDLLATGLSEEENRKETRLVKIAGMDNNLIGLTNKGHVLRFNKLSGENKYLQGSWEYLPYFSDVAKMAELDIFSSESENPLPVPQTMHITHISAHFKTFVAYSAGSQSVVLMGTFETEDEDVRPSHREPLKPIIHRKLQYQSVISVVLGDYHFGALTGTGKLFTWGAYSKGALGLGNPADIPAGEAGGFATDQQRRAALGRTGRLIATPPGVTEPAEVRFDHGEKRRRNKYCFAVTAAGWHMGALVIDLDVT</sequence>
<dbReference type="GO" id="GO:0005085">
    <property type="term" value="F:guanyl-nucleotide exchange factor activity"/>
    <property type="evidence" value="ECO:0007669"/>
    <property type="project" value="TreeGrafter"/>
</dbReference>
<feature type="repeat" description="RCC1" evidence="1">
    <location>
        <begin position="134"/>
        <end position="189"/>
    </location>
</feature>
<comment type="caution">
    <text evidence="3">The sequence shown here is derived from an EMBL/GenBank/DDBJ whole genome shotgun (WGS) entry which is preliminary data.</text>
</comment>
<dbReference type="GO" id="GO:0005737">
    <property type="term" value="C:cytoplasm"/>
    <property type="evidence" value="ECO:0007669"/>
    <property type="project" value="TreeGrafter"/>
</dbReference>
<reference evidence="3" key="1">
    <citation type="journal article" date="2021" name="New Phytol.">
        <title>Evolutionary innovations through gain and loss of genes in the ectomycorrhizal Boletales.</title>
        <authorList>
            <person name="Wu G."/>
            <person name="Miyauchi S."/>
            <person name="Morin E."/>
            <person name="Kuo A."/>
            <person name="Drula E."/>
            <person name="Varga T."/>
            <person name="Kohler A."/>
            <person name="Feng B."/>
            <person name="Cao Y."/>
            <person name="Lipzen A."/>
            <person name="Daum C."/>
            <person name="Hundley H."/>
            <person name="Pangilinan J."/>
            <person name="Johnson J."/>
            <person name="Barry K."/>
            <person name="LaButti K."/>
            <person name="Ng V."/>
            <person name="Ahrendt S."/>
            <person name="Min B."/>
            <person name="Choi I.G."/>
            <person name="Park H."/>
            <person name="Plett J.M."/>
            <person name="Magnuson J."/>
            <person name="Spatafora J.W."/>
            <person name="Nagy L.G."/>
            <person name="Henrissat B."/>
            <person name="Grigoriev I.V."/>
            <person name="Yang Z.L."/>
            <person name="Xu J."/>
            <person name="Martin F.M."/>
        </authorList>
    </citation>
    <scope>NUCLEOTIDE SEQUENCE</scope>
    <source>
        <strain evidence="3">KKN 215</strain>
    </source>
</reference>
<dbReference type="SUPFAM" id="SSF81383">
    <property type="entry name" value="F-box domain"/>
    <property type="match status" value="1"/>
</dbReference>
<dbReference type="InterPro" id="IPR036047">
    <property type="entry name" value="F-box-like_dom_sf"/>
</dbReference>
<accession>A0A8K0UL12</accession>
<dbReference type="PANTHER" id="PTHR45982">
    <property type="entry name" value="REGULATOR OF CHROMOSOME CONDENSATION"/>
    <property type="match status" value="1"/>
</dbReference>
<dbReference type="InterPro" id="IPR051553">
    <property type="entry name" value="Ran_GTPase-activating"/>
</dbReference>
<dbReference type="PROSITE" id="PS50012">
    <property type="entry name" value="RCC1_3"/>
    <property type="match status" value="2"/>
</dbReference>
<evidence type="ECO:0000256" key="1">
    <source>
        <dbReference type="PROSITE-ProRule" id="PRU00235"/>
    </source>
</evidence>
<dbReference type="InterPro" id="IPR001810">
    <property type="entry name" value="F-box_dom"/>
</dbReference>
<feature type="domain" description="F-box" evidence="2">
    <location>
        <begin position="8"/>
        <end position="51"/>
    </location>
</feature>
<dbReference type="Gene3D" id="2.130.10.30">
    <property type="entry name" value="Regulator of chromosome condensation 1/beta-lactamase-inhibitor protein II"/>
    <property type="match status" value="2"/>
</dbReference>
<feature type="repeat" description="RCC1" evidence="1">
    <location>
        <begin position="458"/>
        <end position="508"/>
    </location>
</feature>
<dbReference type="SUPFAM" id="SSF50985">
    <property type="entry name" value="RCC1/BLIP-II"/>
    <property type="match status" value="1"/>
</dbReference>